<reference evidence="1" key="1">
    <citation type="submission" date="2021-05" db="EMBL/GenBank/DDBJ databases">
        <authorList>
            <person name="Pan Q."/>
            <person name="Jouanno E."/>
            <person name="Zahm M."/>
            <person name="Klopp C."/>
            <person name="Cabau C."/>
            <person name="Louis A."/>
            <person name="Berthelot C."/>
            <person name="Parey E."/>
            <person name="Roest Crollius H."/>
            <person name="Montfort J."/>
            <person name="Robinson-Rechavi M."/>
            <person name="Bouchez O."/>
            <person name="Lampietro C."/>
            <person name="Lopez Roques C."/>
            <person name="Donnadieu C."/>
            <person name="Postlethwait J."/>
            <person name="Bobe J."/>
            <person name="Dillon D."/>
            <person name="Chandos A."/>
            <person name="von Hippel F."/>
            <person name="Guiguen Y."/>
        </authorList>
    </citation>
    <scope>NUCLEOTIDE SEQUENCE</scope>
    <source>
        <strain evidence="1">YG-Jan2019</strain>
    </source>
</reference>
<name>A0ACC2GAE8_DALPE</name>
<keyword evidence="2" id="KW-1185">Reference proteome</keyword>
<dbReference type="EMBL" id="CM055742">
    <property type="protein sequence ID" value="KAJ8000602.1"/>
    <property type="molecule type" value="Genomic_DNA"/>
</dbReference>
<proteinExistence type="predicted"/>
<organism evidence="1 2">
    <name type="scientific">Dallia pectoralis</name>
    <name type="common">Alaska blackfish</name>
    <dbReference type="NCBI Taxonomy" id="75939"/>
    <lineage>
        <taxon>Eukaryota</taxon>
        <taxon>Metazoa</taxon>
        <taxon>Chordata</taxon>
        <taxon>Craniata</taxon>
        <taxon>Vertebrata</taxon>
        <taxon>Euteleostomi</taxon>
        <taxon>Actinopterygii</taxon>
        <taxon>Neopterygii</taxon>
        <taxon>Teleostei</taxon>
        <taxon>Protacanthopterygii</taxon>
        <taxon>Esociformes</taxon>
        <taxon>Umbridae</taxon>
        <taxon>Dallia</taxon>
    </lineage>
</organism>
<evidence type="ECO:0000313" key="2">
    <source>
        <dbReference type="Proteomes" id="UP001157502"/>
    </source>
</evidence>
<protein>
    <submittedName>
        <fullName evidence="1">Uncharacterized protein</fullName>
    </submittedName>
</protein>
<evidence type="ECO:0000313" key="1">
    <source>
        <dbReference type="EMBL" id="KAJ8000602.1"/>
    </source>
</evidence>
<comment type="caution">
    <text evidence="1">The sequence shown here is derived from an EMBL/GenBank/DDBJ whole genome shotgun (WGS) entry which is preliminary data.</text>
</comment>
<gene>
    <name evidence="1" type="ORF">DPEC_G00182080</name>
</gene>
<dbReference type="Proteomes" id="UP001157502">
    <property type="component" value="Chromosome 15"/>
</dbReference>
<sequence>MSETLVLAFQTQLSGVMETVLKTAMYEITRLVEDGFLEEVRRGHQELESLRTLLQLSENQLKDGDRRARCADCGRTAVLSEGTCDRPPAAQNRTPPLLTVCDLKLEEDPEVRWRSCRQETAESPREAPEPPSPTAPGPSSVDGVKEEVEALAESWRMSENAQPFAAHVYLEEQRDSHTLGQTSGDDDAEFSRLDPEATSIAQTHRLTGSSPDQIVDCDRPTRASPVWIDCRMLDEDTDIHRSAQSNLPVVIDALPSSEPLEVNLQTREVGYKAIKEEIIVDSDIGEEEEEAKEDEVRLVVGRYRVRPDNYNPQRSSGQEAMKLPGSYVKMDTGLVPQPPHQTVRKHPHVPPPNLSSAGTSVSAPSSSTSCHVFNNLNYRIPSKYKPSPQALPRMRAYRDATKRSGYITYNRGTAHGGLTAAPSQTAAQQQGNLHQHHQQQHHPGRLALRCPVCGKVFPHPSNLKAHQQTHTGERPFVCALCGRSFTKLSNLKAHRRVHTGERPYSCSDCGKRFTQKCNLKRHQRIHMENDI</sequence>
<accession>A0ACC2GAE8</accession>